<dbReference type="Pfam" id="PF19463">
    <property type="entry name" value="DUF6000"/>
    <property type="match status" value="1"/>
</dbReference>
<sequence>MMPPNHDVQVLAAARRYVMRGRPYMKLQGWNLRNVPDDVSRDFGISFHRISESATDADITLLLHGDWRAKITASWMAAMTSRYWFGELIGSLLVSGEEERAAKGYSFALTSFARPQDMALLQDYIQKSLDEGRSNSAFGWALAGWKHHHAERQGTLESVSIRSTEPSWISELGSPAELDLIAFLQVWVATYGGKVPRTDAAFSPVSFFREWVPVRGGEKWSLVEEESRRAALDQRLRESSAIPGEVRDADPLAVAADVDGRTVLHGLASGLQAGSWAVTDESLGRGTTRCETFSDVETAARRMTELSFS</sequence>
<proteinExistence type="predicted"/>
<protein>
    <submittedName>
        <fullName evidence="1">DUF6000 family protein</fullName>
    </submittedName>
</protein>
<dbReference type="InterPro" id="IPR046042">
    <property type="entry name" value="DUF6000"/>
</dbReference>
<accession>A0ABT7A443</accession>
<name>A0ABT7A443_9ACTN</name>
<organism evidence="1 2">
    <name type="scientific">Streptomyces iconiensis</name>
    <dbReference type="NCBI Taxonomy" id="1384038"/>
    <lineage>
        <taxon>Bacteria</taxon>
        <taxon>Bacillati</taxon>
        <taxon>Actinomycetota</taxon>
        <taxon>Actinomycetes</taxon>
        <taxon>Kitasatosporales</taxon>
        <taxon>Streptomycetaceae</taxon>
        <taxon>Streptomyces</taxon>
    </lineage>
</organism>
<comment type="caution">
    <text evidence="1">The sequence shown here is derived from an EMBL/GenBank/DDBJ whole genome shotgun (WGS) entry which is preliminary data.</text>
</comment>
<keyword evidence="2" id="KW-1185">Reference proteome</keyword>
<dbReference type="EMBL" id="JANCPR020000036">
    <property type="protein sequence ID" value="MDJ1136090.1"/>
    <property type="molecule type" value="Genomic_DNA"/>
</dbReference>
<dbReference type="RefSeq" id="WP_274046043.1">
    <property type="nucleotide sequence ID" value="NZ_JANCPR020000036.1"/>
</dbReference>
<evidence type="ECO:0000313" key="2">
    <source>
        <dbReference type="Proteomes" id="UP001214441"/>
    </source>
</evidence>
<dbReference type="Proteomes" id="UP001214441">
    <property type="component" value="Unassembled WGS sequence"/>
</dbReference>
<reference evidence="1 2" key="1">
    <citation type="submission" date="2023-05" db="EMBL/GenBank/DDBJ databases">
        <title>Streptantibioticus silvisoli sp. nov., acidotolerant actinomycetes 1 from pine litter.</title>
        <authorList>
            <person name="Swiecimska M."/>
            <person name="Golinska P."/>
            <person name="Sangal V."/>
            <person name="Wachnowicz B."/>
            <person name="Goodfellow M."/>
        </authorList>
    </citation>
    <scope>NUCLEOTIDE SEQUENCE [LARGE SCALE GENOMIC DNA]</scope>
    <source>
        <strain evidence="1 2">DSM 42109</strain>
    </source>
</reference>
<gene>
    <name evidence="1" type="ORF">NMN56_029905</name>
</gene>
<evidence type="ECO:0000313" key="1">
    <source>
        <dbReference type="EMBL" id="MDJ1136090.1"/>
    </source>
</evidence>